<evidence type="ECO:0000313" key="3">
    <source>
        <dbReference type="Proteomes" id="UP000053825"/>
    </source>
</evidence>
<keyword evidence="1" id="KW-1133">Transmembrane helix</keyword>
<dbReference type="OrthoDB" id="9990906at2759"/>
<dbReference type="EMBL" id="KQ414578">
    <property type="protein sequence ID" value="KOC71156.1"/>
    <property type="molecule type" value="Genomic_DNA"/>
</dbReference>
<feature type="transmembrane region" description="Helical" evidence="1">
    <location>
        <begin position="60"/>
        <end position="88"/>
    </location>
</feature>
<keyword evidence="3" id="KW-1185">Reference proteome</keyword>
<gene>
    <name evidence="2" type="ORF">WH47_06217</name>
</gene>
<keyword evidence="1" id="KW-0472">Membrane</keyword>
<evidence type="ECO:0008006" key="4">
    <source>
        <dbReference type="Google" id="ProtNLM"/>
    </source>
</evidence>
<accession>A0A0L7RK89</accession>
<dbReference type="STRING" id="597456.A0A0L7RK89"/>
<keyword evidence="1" id="KW-0812">Transmembrane</keyword>
<dbReference type="Proteomes" id="UP000053825">
    <property type="component" value="Unassembled WGS sequence"/>
</dbReference>
<proteinExistence type="predicted"/>
<dbReference type="AlphaFoldDB" id="A0A0L7RK89"/>
<feature type="transmembrane region" description="Helical" evidence="1">
    <location>
        <begin position="108"/>
        <end position="128"/>
    </location>
</feature>
<reference evidence="2 3" key="1">
    <citation type="submission" date="2015-07" db="EMBL/GenBank/DDBJ databases">
        <title>The genome of Habropoda laboriosa.</title>
        <authorList>
            <person name="Pan H."/>
            <person name="Kapheim K."/>
        </authorList>
    </citation>
    <scope>NUCLEOTIDE SEQUENCE [LARGE SCALE GENOMIC DNA]</scope>
    <source>
        <strain evidence="2">0110345459</strain>
    </source>
</reference>
<sequence>MYLYELHSFYIRGNLTCPLPLTTLDFIYNFTQPNLEVAWPCEVRIYWLSLQPFVKFVRFLLSYITPFIIILGVLLNTISFVMLSTPILCESNLSIYLKALALSDNGALIFNYAVGIAKSHFIFVNNLFMVSNYTKQLSLSYMQLKPQTNIIFVE</sequence>
<name>A0A0L7RK89_9HYME</name>
<protein>
    <recommendedName>
        <fullName evidence="4">G-protein coupled receptors family 1 profile domain-containing protein</fullName>
    </recommendedName>
</protein>
<organism evidence="2 3">
    <name type="scientific">Habropoda laboriosa</name>
    <dbReference type="NCBI Taxonomy" id="597456"/>
    <lineage>
        <taxon>Eukaryota</taxon>
        <taxon>Metazoa</taxon>
        <taxon>Ecdysozoa</taxon>
        <taxon>Arthropoda</taxon>
        <taxon>Hexapoda</taxon>
        <taxon>Insecta</taxon>
        <taxon>Pterygota</taxon>
        <taxon>Neoptera</taxon>
        <taxon>Endopterygota</taxon>
        <taxon>Hymenoptera</taxon>
        <taxon>Apocrita</taxon>
        <taxon>Aculeata</taxon>
        <taxon>Apoidea</taxon>
        <taxon>Anthophila</taxon>
        <taxon>Apidae</taxon>
        <taxon>Habropoda</taxon>
    </lineage>
</organism>
<evidence type="ECO:0000313" key="2">
    <source>
        <dbReference type="EMBL" id="KOC71156.1"/>
    </source>
</evidence>
<evidence type="ECO:0000256" key="1">
    <source>
        <dbReference type="SAM" id="Phobius"/>
    </source>
</evidence>